<feature type="region of interest" description="Disordered" evidence="4">
    <location>
        <begin position="1"/>
        <end position="75"/>
    </location>
</feature>
<organism evidence="7">
    <name type="scientific">Drosophila sechellia</name>
    <name type="common">Fruit fly</name>
    <dbReference type="NCBI Taxonomy" id="7238"/>
    <lineage>
        <taxon>Eukaryota</taxon>
        <taxon>Metazoa</taxon>
        <taxon>Ecdysozoa</taxon>
        <taxon>Arthropoda</taxon>
        <taxon>Hexapoda</taxon>
        <taxon>Insecta</taxon>
        <taxon>Pterygota</taxon>
        <taxon>Neoptera</taxon>
        <taxon>Endopterygota</taxon>
        <taxon>Diptera</taxon>
        <taxon>Brachycera</taxon>
        <taxon>Muscomorpha</taxon>
        <taxon>Ephydroidea</taxon>
        <taxon>Drosophilidae</taxon>
        <taxon>Drosophila</taxon>
        <taxon>Sophophora</taxon>
    </lineage>
</organism>
<dbReference type="InterPro" id="IPR012677">
    <property type="entry name" value="Nucleotide-bd_a/b_plait_sf"/>
</dbReference>
<dbReference type="InterPro" id="IPR000504">
    <property type="entry name" value="RRM_dom"/>
</dbReference>
<evidence type="ECO:0000256" key="3">
    <source>
        <dbReference type="PROSITE-ProRule" id="PRU00176"/>
    </source>
</evidence>
<proteinExistence type="predicted"/>
<dbReference type="SUPFAM" id="SSF54928">
    <property type="entry name" value="RNA-binding domain, RBD"/>
    <property type="match status" value="1"/>
</dbReference>
<dbReference type="HOGENOM" id="CLU_102331_0_0_1"/>
<feature type="compositionally biased region" description="Low complexity" evidence="4">
    <location>
        <begin position="1"/>
        <end position="10"/>
    </location>
</feature>
<dbReference type="EMBL" id="CH480816">
    <property type="protein sequence ID" value="EDW48623.1"/>
    <property type="molecule type" value="Genomic_DNA"/>
</dbReference>
<dbReference type="InterPro" id="IPR021790">
    <property type="entry name" value="PTBP1-like_RRM2"/>
</dbReference>
<feature type="domain" description="RRM" evidence="5">
    <location>
        <begin position="81"/>
        <end position="158"/>
    </location>
</feature>
<keyword evidence="1" id="KW-0677">Repeat</keyword>
<gene>
    <name evidence="6" type="primary">Dsec\GM19821</name>
    <name evidence="6" type="ORF">Dsec_GM19821</name>
</gene>
<dbReference type="SMR" id="B4HPQ5"/>
<name>B4HPQ5_DROSE</name>
<reference evidence="6 7" key="1">
    <citation type="journal article" date="2007" name="Nature">
        <title>Evolution of genes and genomes on the Drosophila phylogeny.</title>
        <authorList>
            <consortium name="Drosophila 12 Genomes Consortium"/>
            <person name="Clark A.G."/>
            <person name="Eisen M.B."/>
            <person name="Smith D.R."/>
            <person name="Bergman C.M."/>
            <person name="Oliver B."/>
            <person name="Markow T.A."/>
            <person name="Kaufman T.C."/>
            <person name="Kellis M."/>
            <person name="Gelbart W."/>
            <person name="Iyer V.N."/>
            <person name="Pollard D.A."/>
            <person name="Sackton T.B."/>
            <person name="Larracuente A.M."/>
            <person name="Singh N.D."/>
            <person name="Abad J.P."/>
            <person name="Abt D.N."/>
            <person name="Adryan B."/>
            <person name="Aguade M."/>
            <person name="Akashi H."/>
            <person name="Anderson W.W."/>
            <person name="Aquadro C.F."/>
            <person name="Ardell D.H."/>
            <person name="Arguello R."/>
            <person name="Artieri C.G."/>
            <person name="Barbash D.A."/>
            <person name="Barker D."/>
            <person name="Barsanti P."/>
            <person name="Batterham P."/>
            <person name="Batzoglou S."/>
            <person name="Begun D."/>
            <person name="Bhutkar A."/>
            <person name="Blanco E."/>
            <person name="Bosak S.A."/>
            <person name="Bradley R.K."/>
            <person name="Brand A.D."/>
            <person name="Brent M.R."/>
            <person name="Brooks A.N."/>
            <person name="Brown R.H."/>
            <person name="Butlin R.K."/>
            <person name="Caggese C."/>
            <person name="Calvi B.R."/>
            <person name="Bernardo de Carvalho A."/>
            <person name="Caspi A."/>
            <person name="Castrezana S."/>
            <person name="Celniker S.E."/>
            <person name="Chang J.L."/>
            <person name="Chapple C."/>
            <person name="Chatterji S."/>
            <person name="Chinwalla A."/>
            <person name="Civetta A."/>
            <person name="Clifton S.W."/>
            <person name="Comeron J.M."/>
            <person name="Costello J.C."/>
            <person name="Coyne J.A."/>
            <person name="Daub J."/>
            <person name="David R.G."/>
            <person name="Delcher A.L."/>
            <person name="Delehaunty K."/>
            <person name="Do C.B."/>
            <person name="Ebling H."/>
            <person name="Edwards K."/>
            <person name="Eickbush T."/>
            <person name="Evans J.D."/>
            <person name="Filipski A."/>
            <person name="Findeiss S."/>
            <person name="Freyhult E."/>
            <person name="Fulton L."/>
            <person name="Fulton R."/>
            <person name="Garcia A.C."/>
            <person name="Gardiner A."/>
            <person name="Garfield D.A."/>
            <person name="Garvin B.E."/>
            <person name="Gibson G."/>
            <person name="Gilbert D."/>
            <person name="Gnerre S."/>
            <person name="Godfrey J."/>
            <person name="Good R."/>
            <person name="Gotea V."/>
            <person name="Gravely B."/>
            <person name="Greenberg A.J."/>
            <person name="Griffiths-Jones S."/>
            <person name="Gross S."/>
            <person name="Guigo R."/>
            <person name="Gustafson E.A."/>
            <person name="Haerty W."/>
            <person name="Hahn M.W."/>
            <person name="Halligan D.L."/>
            <person name="Halpern A.L."/>
            <person name="Halter G.M."/>
            <person name="Han M.V."/>
            <person name="Heger A."/>
            <person name="Hillier L."/>
            <person name="Hinrichs A.S."/>
            <person name="Holmes I."/>
            <person name="Hoskins R.A."/>
            <person name="Hubisz M.J."/>
            <person name="Hultmark D."/>
            <person name="Huntley M.A."/>
            <person name="Jaffe D.B."/>
            <person name="Jagadeeshan S."/>
            <person name="Jeck W.R."/>
            <person name="Johnson J."/>
            <person name="Jones C.D."/>
            <person name="Jordan W.C."/>
            <person name="Karpen G.H."/>
            <person name="Kataoka E."/>
            <person name="Keightley P.D."/>
            <person name="Kheradpour P."/>
            <person name="Kirkness E.F."/>
            <person name="Koerich L.B."/>
            <person name="Kristiansen K."/>
            <person name="Kudrna D."/>
            <person name="Kulathinal R.J."/>
            <person name="Kumar S."/>
            <person name="Kwok R."/>
            <person name="Lander E."/>
            <person name="Langley C.H."/>
            <person name="Lapoint R."/>
            <person name="Lazzaro B.P."/>
            <person name="Lee S.J."/>
            <person name="Levesque L."/>
            <person name="Li R."/>
            <person name="Lin C.F."/>
            <person name="Lin M.F."/>
            <person name="Lindblad-Toh K."/>
            <person name="Llopart A."/>
            <person name="Long M."/>
            <person name="Low L."/>
            <person name="Lozovsky E."/>
            <person name="Lu J."/>
            <person name="Luo M."/>
            <person name="Machado C.A."/>
            <person name="Makalowski W."/>
            <person name="Marzo M."/>
            <person name="Matsuda M."/>
            <person name="Matzkin L."/>
            <person name="McAllister B."/>
            <person name="McBride C.S."/>
            <person name="McKernan B."/>
            <person name="McKernan K."/>
            <person name="Mendez-Lago M."/>
            <person name="Minx P."/>
            <person name="Mollenhauer M.U."/>
            <person name="Montooth K."/>
            <person name="Mount S.M."/>
            <person name="Mu X."/>
            <person name="Myers E."/>
            <person name="Negre B."/>
            <person name="Newfeld S."/>
            <person name="Nielsen R."/>
            <person name="Noor M.A."/>
            <person name="O'Grady P."/>
            <person name="Pachter L."/>
            <person name="Papaceit M."/>
            <person name="Parisi M.J."/>
            <person name="Parisi M."/>
            <person name="Parts L."/>
            <person name="Pedersen J.S."/>
            <person name="Pesole G."/>
            <person name="Phillippy A.M."/>
            <person name="Ponting C.P."/>
            <person name="Pop M."/>
            <person name="Porcelli D."/>
            <person name="Powell J.R."/>
            <person name="Prohaska S."/>
            <person name="Pruitt K."/>
            <person name="Puig M."/>
            <person name="Quesneville H."/>
            <person name="Ram K.R."/>
            <person name="Rand D."/>
            <person name="Rasmussen M.D."/>
            <person name="Reed L.K."/>
            <person name="Reenan R."/>
            <person name="Reily A."/>
            <person name="Remington K.A."/>
            <person name="Rieger T.T."/>
            <person name="Ritchie M.G."/>
            <person name="Robin C."/>
            <person name="Rogers Y.H."/>
            <person name="Rohde C."/>
            <person name="Rozas J."/>
            <person name="Rubenfield M.J."/>
            <person name="Ruiz A."/>
            <person name="Russo S."/>
            <person name="Salzberg S.L."/>
            <person name="Sanchez-Gracia A."/>
            <person name="Saranga D.J."/>
            <person name="Sato H."/>
            <person name="Schaeffer S.W."/>
            <person name="Schatz M.C."/>
            <person name="Schlenke T."/>
            <person name="Schwartz R."/>
            <person name="Segarra C."/>
            <person name="Singh R.S."/>
            <person name="Sirot L."/>
            <person name="Sirota M."/>
            <person name="Sisneros N.B."/>
            <person name="Smith C.D."/>
            <person name="Smith T.F."/>
            <person name="Spieth J."/>
            <person name="Stage D.E."/>
            <person name="Stark A."/>
            <person name="Stephan W."/>
            <person name="Strausberg R.L."/>
            <person name="Strempel S."/>
            <person name="Sturgill D."/>
            <person name="Sutton G."/>
            <person name="Sutton G.G."/>
            <person name="Tao W."/>
            <person name="Teichmann S."/>
            <person name="Tobari Y.N."/>
            <person name="Tomimura Y."/>
            <person name="Tsolas J.M."/>
            <person name="Valente V.L."/>
            <person name="Venter E."/>
            <person name="Venter J.C."/>
            <person name="Vicario S."/>
            <person name="Vieira F.G."/>
            <person name="Vilella A.J."/>
            <person name="Villasante A."/>
            <person name="Walenz B."/>
            <person name="Wang J."/>
            <person name="Wasserman M."/>
            <person name="Watts T."/>
            <person name="Wilson D."/>
            <person name="Wilson R.K."/>
            <person name="Wing R.A."/>
            <person name="Wolfner M.F."/>
            <person name="Wong A."/>
            <person name="Wong G.K."/>
            <person name="Wu C.I."/>
            <person name="Wu G."/>
            <person name="Yamamoto D."/>
            <person name="Yang H.P."/>
            <person name="Yang S.P."/>
            <person name="Yorke J.A."/>
            <person name="Yoshida K."/>
            <person name="Zdobnov E."/>
            <person name="Zhang P."/>
            <person name="Zhang Y."/>
            <person name="Zimin A.V."/>
            <person name="Baldwin J."/>
            <person name="Abdouelleil A."/>
            <person name="Abdulkadir J."/>
            <person name="Abebe A."/>
            <person name="Abera B."/>
            <person name="Abreu J."/>
            <person name="Acer S.C."/>
            <person name="Aftuck L."/>
            <person name="Alexander A."/>
            <person name="An P."/>
            <person name="Anderson E."/>
            <person name="Anderson S."/>
            <person name="Arachi H."/>
            <person name="Azer M."/>
            <person name="Bachantsang P."/>
            <person name="Barry A."/>
            <person name="Bayul T."/>
            <person name="Berlin A."/>
            <person name="Bessette D."/>
            <person name="Bloom T."/>
            <person name="Blye J."/>
            <person name="Boguslavskiy L."/>
            <person name="Bonnet C."/>
            <person name="Boukhgalter B."/>
            <person name="Bourzgui I."/>
            <person name="Brown A."/>
            <person name="Cahill P."/>
            <person name="Channer S."/>
            <person name="Cheshatsang Y."/>
            <person name="Chuda L."/>
            <person name="Citroen M."/>
            <person name="Collymore A."/>
            <person name="Cooke P."/>
            <person name="Costello M."/>
            <person name="D'Aco K."/>
            <person name="Daza R."/>
            <person name="De Haan G."/>
            <person name="DeGray S."/>
            <person name="DeMaso C."/>
            <person name="Dhargay N."/>
            <person name="Dooley K."/>
            <person name="Dooley E."/>
            <person name="Doricent M."/>
            <person name="Dorje P."/>
            <person name="Dorjee K."/>
            <person name="Dupes A."/>
            <person name="Elong R."/>
            <person name="Falk J."/>
            <person name="Farina A."/>
            <person name="Faro S."/>
            <person name="Ferguson D."/>
            <person name="Fisher S."/>
            <person name="Foley C.D."/>
            <person name="Franke A."/>
            <person name="Friedrich D."/>
            <person name="Gadbois L."/>
            <person name="Gearin G."/>
            <person name="Gearin C.R."/>
            <person name="Giannoukos G."/>
            <person name="Goode T."/>
            <person name="Graham J."/>
            <person name="Grandbois E."/>
            <person name="Grewal S."/>
            <person name="Gyaltsen K."/>
            <person name="Hafez N."/>
            <person name="Hagos B."/>
            <person name="Hall J."/>
            <person name="Henson C."/>
            <person name="Hollinger A."/>
            <person name="Honan T."/>
            <person name="Huard M.D."/>
            <person name="Hughes L."/>
            <person name="Hurhula B."/>
            <person name="Husby M.E."/>
            <person name="Kamat A."/>
            <person name="Kanga B."/>
            <person name="Kashin S."/>
            <person name="Khazanovich D."/>
            <person name="Kisner P."/>
            <person name="Lance K."/>
            <person name="Lara M."/>
            <person name="Lee W."/>
            <person name="Lennon N."/>
            <person name="Letendre F."/>
            <person name="LeVine R."/>
            <person name="Lipovsky A."/>
            <person name="Liu X."/>
            <person name="Liu J."/>
            <person name="Liu S."/>
            <person name="Lokyitsang T."/>
            <person name="Lokyitsang Y."/>
            <person name="Lubonja R."/>
            <person name="Lui A."/>
            <person name="MacDonald P."/>
            <person name="Magnisalis V."/>
            <person name="Maru K."/>
            <person name="Matthews C."/>
            <person name="McCusker W."/>
            <person name="McDonough S."/>
            <person name="Mehta T."/>
            <person name="Meldrim J."/>
            <person name="Meneus L."/>
            <person name="Mihai O."/>
            <person name="Mihalev A."/>
            <person name="Mihova T."/>
            <person name="Mittelman R."/>
            <person name="Mlenga V."/>
            <person name="Montmayeur A."/>
            <person name="Mulrain L."/>
            <person name="Navidi A."/>
            <person name="Naylor J."/>
            <person name="Negash T."/>
            <person name="Nguyen T."/>
            <person name="Nguyen N."/>
            <person name="Nicol R."/>
            <person name="Norbu C."/>
            <person name="Norbu N."/>
            <person name="Novod N."/>
            <person name="O'Neill B."/>
            <person name="Osman S."/>
            <person name="Markiewicz E."/>
            <person name="Oyono O.L."/>
            <person name="Patti C."/>
            <person name="Phunkhang P."/>
            <person name="Pierre F."/>
            <person name="Priest M."/>
            <person name="Raghuraman S."/>
            <person name="Rege F."/>
            <person name="Reyes R."/>
            <person name="Rise C."/>
            <person name="Rogov P."/>
            <person name="Ross K."/>
            <person name="Ryan E."/>
            <person name="Settipalli S."/>
            <person name="Shea T."/>
            <person name="Sherpa N."/>
            <person name="Shi L."/>
            <person name="Shih D."/>
            <person name="Sparrow T."/>
            <person name="Spaulding J."/>
            <person name="Stalker J."/>
            <person name="Stange-Thomann N."/>
            <person name="Stavropoulos S."/>
            <person name="Stone C."/>
            <person name="Strader C."/>
            <person name="Tesfaye S."/>
            <person name="Thomson T."/>
            <person name="Thoulutsang Y."/>
            <person name="Thoulutsang D."/>
            <person name="Topham K."/>
            <person name="Topping I."/>
            <person name="Tsamla T."/>
            <person name="Vassiliev H."/>
            <person name="Vo A."/>
            <person name="Wangchuk T."/>
            <person name="Wangdi T."/>
            <person name="Weiand M."/>
            <person name="Wilkinson J."/>
            <person name="Wilson A."/>
            <person name="Yadav S."/>
            <person name="Young G."/>
            <person name="Yu Q."/>
            <person name="Zembek L."/>
            <person name="Zhong D."/>
            <person name="Zimmer A."/>
            <person name="Zwirko Z."/>
            <person name="Jaffe D.B."/>
            <person name="Alvarez P."/>
            <person name="Brockman W."/>
            <person name="Butler J."/>
            <person name="Chin C."/>
            <person name="Gnerre S."/>
            <person name="Grabherr M."/>
            <person name="Kleber M."/>
            <person name="Mauceli E."/>
            <person name="MacCallum I."/>
        </authorList>
    </citation>
    <scope>NUCLEOTIDE SEQUENCE [LARGE SCALE GENOMIC DNA]</scope>
    <source>
        <strain evidence="7">Rob3c / Tucson 14021-0248.25</strain>
    </source>
</reference>
<keyword evidence="2 3" id="KW-0694">RNA-binding</keyword>
<evidence type="ECO:0000313" key="6">
    <source>
        <dbReference type="EMBL" id="EDW48623.1"/>
    </source>
</evidence>
<dbReference type="STRING" id="7238.B4HPQ5"/>
<feature type="compositionally biased region" description="Basic and acidic residues" evidence="4">
    <location>
        <begin position="65"/>
        <end position="75"/>
    </location>
</feature>
<dbReference type="FunFam" id="3.30.70.330:FF:000072">
    <property type="entry name" value="heterogeneous nuclear ribonucleoprotein L isoform X1"/>
    <property type="match status" value="1"/>
</dbReference>
<dbReference type="AlphaFoldDB" id="B4HPQ5"/>
<dbReference type="CDD" id="cd12694">
    <property type="entry name" value="RRM2_hnRNPL_like"/>
    <property type="match status" value="1"/>
</dbReference>
<protein>
    <submittedName>
        <fullName evidence="6">GM19821</fullName>
    </submittedName>
</protein>
<feature type="compositionally biased region" description="Gly residues" evidence="4">
    <location>
        <begin position="11"/>
        <end position="20"/>
    </location>
</feature>
<dbReference type="PhylomeDB" id="B4HPQ5"/>
<dbReference type="GO" id="GO:0003723">
    <property type="term" value="F:RNA binding"/>
    <property type="evidence" value="ECO:0007669"/>
    <property type="project" value="UniProtKB-UniRule"/>
</dbReference>
<dbReference type="InterPro" id="IPR035979">
    <property type="entry name" value="RBD_domain_sf"/>
</dbReference>
<dbReference type="Proteomes" id="UP000001292">
    <property type="component" value="Unassembled WGS sequence"/>
</dbReference>
<evidence type="ECO:0000256" key="2">
    <source>
        <dbReference type="ARBA" id="ARBA00022884"/>
    </source>
</evidence>
<keyword evidence="7" id="KW-1185">Reference proteome</keyword>
<dbReference type="PANTHER" id="PTHR15592">
    <property type="entry name" value="MATRIN 3/NUCLEAR PROTEIN 220-RELATED"/>
    <property type="match status" value="1"/>
</dbReference>
<dbReference type="SMART" id="SM00360">
    <property type="entry name" value="RRM"/>
    <property type="match status" value="1"/>
</dbReference>
<dbReference type="OMA" id="WVLRPES"/>
<sequence>MPYNGASNGSGASGAGGGGATIVVTEGPQNKKIRTGVQQPGENDVHMHARSTPQQNQQQALMNKSNDDLRRKRPETTRPNHILLFTIINPFYPITVDVLHKICHPHGPVLRIVIFKKNGVQAMVEFDNLDAATRARENLNGADIYAGCCTLKIDYAKPEKLNVYKNEPDTSWDYTLSTGEILPSAFTFFTTFSKLVVKRCTDTSTLEHPHSCPPNSHTHTHLYHPQTTYTHTQRNQE</sequence>
<evidence type="ECO:0000256" key="4">
    <source>
        <dbReference type="SAM" id="MobiDB-lite"/>
    </source>
</evidence>
<dbReference type="PROSITE" id="PS50102">
    <property type="entry name" value="RRM"/>
    <property type="match status" value="1"/>
</dbReference>
<feature type="compositionally biased region" description="Polar residues" evidence="4">
    <location>
        <begin position="51"/>
        <end position="64"/>
    </location>
</feature>
<dbReference type="Pfam" id="PF11835">
    <property type="entry name" value="RRM_8"/>
    <property type="match status" value="1"/>
</dbReference>
<feature type="region of interest" description="Disordered" evidence="4">
    <location>
        <begin position="207"/>
        <end position="237"/>
    </location>
</feature>
<evidence type="ECO:0000313" key="7">
    <source>
        <dbReference type="Proteomes" id="UP000001292"/>
    </source>
</evidence>
<dbReference type="Gene3D" id="3.30.70.330">
    <property type="match status" value="1"/>
</dbReference>
<evidence type="ECO:0000256" key="1">
    <source>
        <dbReference type="ARBA" id="ARBA00022737"/>
    </source>
</evidence>
<feature type="compositionally biased region" description="Polar residues" evidence="4">
    <location>
        <begin position="225"/>
        <end position="237"/>
    </location>
</feature>
<evidence type="ECO:0000259" key="5">
    <source>
        <dbReference type="PROSITE" id="PS50102"/>
    </source>
</evidence>
<accession>B4HPQ5</accession>